<protein>
    <recommendedName>
        <fullName evidence="2">DUF3795 domain-containing protein</fullName>
    </recommendedName>
</protein>
<proteinExistence type="predicted"/>
<dbReference type="Pfam" id="PF12675">
    <property type="entry name" value="DUF3795"/>
    <property type="match status" value="1"/>
</dbReference>
<sequence length="101" mass="11917">EWFKEKSDTVVEPEQIMCDGCRGPLENHWSPDCKMMKCAGERGHVYCFECDDFPCEKLEEFSRDSVAHHVRTVDNLKRMREIGLDDWIKEEESRGRCVFCP</sequence>
<comment type="caution">
    <text evidence="1">The sequence shown here is derived from an EMBL/GenBank/DDBJ whole genome shotgun (WGS) entry which is preliminary data.</text>
</comment>
<name>X1NYM3_9ZZZZ</name>
<dbReference type="EMBL" id="BARV01034645">
    <property type="protein sequence ID" value="GAI49147.1"/>
    <property type="molecule type" value="Genomic_DNA"/>
</dbReference>
<organism evidence="1">
    <name type="scientific">marine sediment metagenome</name>
    <dbReference type="NCBI Taxonomy" id="412755"/>
    <lineage>
        <taxon>unclassified sequences</taxon>
        <taxon>metagenomes</taxon>
        <taxon>ecological metagenomes</taxon>
    </lineage>
</organism>
<feature type="non-terminal residue" evidence="1">
    <location>
        <position position="1"/>
    </location>
</feature>
<evidence type="ECO:0000313" key="1">
    <source>
        <dbReference type="EMBL" id="GAI49147.1"/>
    </source>
</evidence>
<dbReference type="InterPro" id="IPR024227">
    <property type="entry name" value="DUF3795"/>
</dbReference>
<dbReference type="AlphaFoldDB" id="X1NYM3"/>
<reference evidence="1" key="1">
    <citation type="journal article" date="2014" name="Front. Microbiol.">
        <title>High frequency of phylogenetically diverse reductive dehalogenase-homologous genes in deep subseafloor sedimentary metagenomes.</title>
        <authorList>
            <person name="Kawai M."/>
            <person name="Futagami T."/>
            <person name="Toyoda A."/>
            <person name="Takaki Y."/>
            <person name="Nishi S."/>
            <person name="Hori S."/>
            <person name="Arai W."/>
            <person name="Tsubouchi T."/>
            <person name="Morono Y."/>
            <person name="Uchiyama I."/>
            <person name="Ito T."/>
            <person name="Fujiyama A."/>
            <person name="Inagaki F."/>
            <person name="Takami H."/>
        </authorList>
    </citation>
    <scope>NUCLEOTIDE SEQUENCE</scope>
    <source>
        <strain evidence="1">Expedition CK06-06</strain>
    </source>
</reference>
<gene>
    <name evidence="1" type="ORF">S06H3_54207</name>
</gene>
<evidence type="ECO:0008006" key="2">
    <source>
        <dbReference type="Google" id="ProtNLM"/>
    </source>
</evidence>
<accession>X1NYM3</accession>